<gene>
    <name evidence="2" type="ORF">GCM10009799_46980</name>
</gene>
<organism evidence="2 3">
    <name type="scientific">Nocardiopsis rhodophaea</name>
    <dbReference type="NCBI Taxonomy" id="280238"/>
    <lineage>
        <taxon>Bacteria</taxon>
        <taxon>Bacillati</taxon>
        <taxon>Actinomycetota</taxon>
        <taxon>Actinomycetes</taxon>
        <taxon>Streptosporangiales</taxon>
        <taxon>Nocardiopsidaceae</taxon>
        <taxon>Nocardiopsis</taxon>
    </lineage>
</organism>
<accession>A0ABN2TMD1</accession>
<feature type="region of interest" description="Disordered" evidence="1">
    <location>
        <begin position="1"/>
        <end position="125"/>
    </location>
</feature>
<feature type="compositionally biased region" description="Basic residues" evidence="1">
    <location>
        <begin position="95"/>
        <end position="109"/>
    </location>
</feature>
<keyword evidence="3" id="KW-1185">Reference proteome</keyword>
<protein>
    <submittedName>
        <fullName evidence="2">Uncharacterized protein</fullName>
    </submittedName>
</protein>
<evidence type="ECO:0000313" key="2">
    <source>
        <dbReference type="EMBL" id="GAA2013251.1"/>
    </source>
</evidence>
<reference evidence="2 3" key="1">
    <citation type="journal article" date="2019" name="Int. J. Syst. Evol. Microbiol.">
        <title>The Global Catalogue of Microorganisms (GCM) 10K type strain sequencing project: providing services to taxonomists for standard genome sequencing and annotation.</title>
        <authorList>
            <consortium name="The Broad Institute Genomics Platform"/>
            <consortium name="The Broad Institute Genome Sequencing Center for Infectious Disease"/>
            <person name="Wu L."/>
            <person name="Ma J."/>
        </authorList>
    </citation>
    <scope>NUCLEOTIDE SEQUENCE [LARGE SCALE GENOMIC DNA]</scope>
    <source>
        <strain evidence="2 3">JCM 15313</strain>
    </source>
</reference>
<comment type="caution">
    <text evidence="2">The sequence shown here is derived from an EMBL/GenBank/DDBJ whole genome shotgun (WGS) entry which is preliminary data.</text>
</comment>
<evidence type="ECO:0000256" key="1">
    <source>
        <dbReference type="SAM" id="MobiDB-lite"/>
    </source>
</evidence>
<feature type="compositionally biased region" description="Basic and acidic residues" evidence="1">
    <location>
        <begin position="71"/>
        <end position="87"/>
    </location>
</feature>
<proteinExistence type="predicted"/>
<dbReference type="Proteomes" id="UP001501585">
    <property type="component" value="Unassembled WGS sequence"/>
</dbReference>
<name>A0ABN2TMD1_9ACTN</name>
<feature type="compositionally biased region" description="Basic and acidic residues" evidence="1">
    <location>
        <begin position="1"/>
        <end position="12"/>
    </location>
</feature>
<evidence type="ECO:0000313" key="3">
    <source>
        <dbReference type="Proteomes" id="UP001501585"/>
    </source>
</evidence>
<dbReference type="EMBL" id="BAAAPC010000026">
    <property type="protein sequence ID" value="GAA2013251.1"/>
    <property type="molecule type" value="Genomic_DNA"/>
</dbReference>
<sequence>MVAVCAHERRSGIEIGGGEPRAPHGGGDCRHRRPRPERSTDALGHLGTRACARHASHQGGGTEGDAAGDAGKMEVHGTCLRIEREGWSGDTGSSGRHRPRPRLGGHRPRPQASGDIDLNAQRESR</sequence>